<dbReference type="InterPro" id="IPR001763">
    <property type="entry name" value="Rhodanese-like_dom"/>
</dbReference>
<accession>A0A975JDJ8</accession>
<proteinExistence type="predicted"/>
<feature type="signal peptide" evidence="1">
    <location>
        <begin position="1"/>
        <end position="21"/>
    </location>
</feature>
<evidence type="ECO:0000313" key="3">
    <source>
        <dbReference type="EMBL" id="QUJ76522.1"/>
    </source>
</evidence>
<reference evidence="3" key="1">
    <citation type="submission" date="2021-04" db="EMBL/GenBank/DDBJ databases">
        <title>Complete genome sequence for Sulfitobacter sp. strain JK7-1.</title>
        <authorList>
            <person name="Park S.-J."/>
        </authorList>
    </citation>
    <scope>NUCLEOTIDE SEQUENCE</scope>
    <source>
        <strain evidence="3">JK7-1</strain>
    </source>
</reference>
<dbReference type="CDD" id="cd00158">
    <property type="entry name" value="RHOD"/>
    <property type="match status" value="1"/>
</dbReference>
<protein>
    <submittedName>
        <fullName evidence="3">Rhodanese-like domain-containing protein</fullName>
    </submittedName>
</protein>
<feature type="chain" id="PRO_5037100485" evidence="1">
    <location>
        <begin position="22"/>
        <end position="205"/>
    </location>
</feature>
<feature type="domain" description="Rhodanese" evidence="2">
    <location>
        <begin position="95"/>
        <end position="205"/>
    </location>
</feature>
<sequence>MKRWTLLFAAFLAVGSAQTQAVAQAAEGDARASFIFDGARIEITQDAAAAAVHAARFAATPPACDPGCIAPATAAQGVPTVIEPDVLAFLVERVGKNEGLLVDARMPPERALGFIPGSVSLPFAAAAPDNEFRKDILKALGAREFEGIFNFSDALDLVVYDVGPVRSDAMTLIGHLLEAGYPADKLNYYRGGMQVWSALGLTIKE</sequence>
<dbReference type="PROSITE" id="PS50206">
    <property type="entry name" value="RHODANESE_3"/>
    <property type="match status" value="1"/>
</dbReference>
<dbReference type="KEGG" id="sual:KDD17_00040"/>
<dbReference type="Gene3D" id="3.40.250.10">
    <property type="entry name" value="Rhodanese-like domain"/>
    <property type="match status" value="1"/>
</dbReference>
<dbReference type="SUPFAM" id="SSF52821">
    <property type="entry name" value="Rhodanese/Cell cycle control phosphatase"/>
    <property type="match status" value="1"/>
</dbReference>
<dbReference type="AlphaFoldDB" id="A0A975JDJ8"/>
<keyword evidence="1" id="KW-0732">Signal</keyword>
<evidence type="ECO:0000313" key="4">
    <source>
        <dbReference type="Proteomes" id="UP000683291"/>
    </source>
</evidence>
<keyword evidence="4" id="KW-1185">Reference proteome</keyword>
<dbReference type="Proteomes" id="UP000683291">
    <property type="component" value="Chromosome 1"/>
</dbReference>
<evidence type="ECO:0000256" key="1">
    <source>
        <dbReference type="SAM" id="SignalP"/>
    </source>
</evidence>
<dbReference type="EMBL" id="CP073581">
    <property type="protein sequence ID" value="QUJ76522.1"/>
    <property type="molecule type" value="Genomic_DNA"/>
</dbReference>
<name>A0A975JDJ8_9RHOB</name>
<dbReference type="SMART" id="SM00450">
    <property type="entry name" value="RHOD"/>
    <property type="match status" value="1"/>
</dbReference>
<dbReference type="InterPro" id="IPR036873">
    <property type="entry name" value="Rhodanese-like_dom_sf"/>
</dbReference>
<evidence type="ECO:0000259" key="2">
    <source>
        <dbReference type="PROSITE" id="PS50206"/>
    </source>
</evidence>
<gene>
    <name evidence="3" type="ORF">KDD17_00040</name>
</gene>
<dbReference type="RefSeq" id="WP_212704720.1">
    <property type="nucleotide sequence ID" value="NZ_CP073581.1"/>
</dbReference>
<organism evidence="3 4">
    <name type="scientific">Sulfitobacter albidus</name>
    <dbReference type="NCBI Taxonomy" id="2829501"/>
    <lineage>
        <taxon>Bacteria</taxon>
        <taxon>Pseudomonadati</taxon>
        <taxon>Pseudomonadota</taxon>
        <taxon>Alphaproteobacteria</taxon>
        <taxon>Rhodobacterales</taxon>
        <taxon>Roseobacteraceae</taxon>
        <taxon>Sulfitobacter</taxon>
    </lineage>
</organism>
<dbReference type="Pfam" id="PF00581">
    <property type="entry name" value="Rhodanese"/>
    <property type="match status" value="1"/>
</dbReference>